<dbReference type="KEGG" id="tfo:BFO_2221"/>
<sequence length="37" mass="4149">MKYYVCGCKDKHETGGSTSFQAAIGRRSRLSYQTNGF</sequence>
<dbReference type="AlphaFoldDB" id="G8UJ94"/>
<gene>
    <name evidence="1" type="ordered locus">BFO_2221</name>
</gene>
<keyword evidence="2" id="KW-1185">Reference proteome</keyword>
<name>G8UJ94_TANFA</name>
<accession>G8UJ94</accession>
<dbReference type="HOGENOM" id="CLU_3349685_0_0_10"/>
<evidence type="ECO:0000313" key="2">
    <source>
        <dbReference type="Proteomes" id="UP000005436"/>
    </source>
</evidence>
<protein>
    <submittedName>
        <fullName evidence="1">Uncharacterized protein</fullName>
    </submittedName>
</protein>
<organism evidence="1 2">
    <name type="scientific">Tannerella forsythia (strain ATCC 43037 / JCM 10827 / CCUG 21028 A / KCTC 5666 / FDC 338)</name>
    <name type="common">Bacteroides forsythus</name>
    <dbReference type="NCBI Taxonomy" id="203275"/>
    <lineage>
        <taxon>Bacteria</taxon>
        <taxon>Pseudomonadati</taxon>
        <taxon>Bacteroidota</taxon>
        <taxon>Bacteroidia</taxon>
        <taxon>Bacteroidales</taxon>
        <taxon>Tannerellaceae</taxon>
        <taxon>Tannerella</taxon>
    </lineage>
</organism>
<reference evidence="2" key="1">
    <citation type="submission" date="2011-12" db="EMBL/GenBank/DDBJ databases">
        <title>Complete sequence of Tannerella forsythia ATCC 43037.</title>
        <authorList>
            <person name="Dewhirst F."/>
            <person name="Tanner A."/>
            <person name="Izard J."/>
            <person name="Brinkac L."/>
            <person name="Durkin A.S."/>
            <person name="Hostetler J."/>
            <person name="Shetty J."/>
            <person name="Torralba M."/>
            <person name="Gill S."/>
            <person name="Nelson K."/>
        </authorList>
    </citation>
    <scope>NUCLEOTIDE SEQUENCE [LARGE SCALE GENOMIC DNA]</scope>
    <source>
        <strain evidence="2">ATCC 43037 / JCM 10827 / CCUG 33226 / KCTC 5666 / FDC 338</strain>
    </source>
</reference>
<dbReference type="Proteomes" id="UP000005436">
    <property type="component" value="Chromosome"/>
</dbReference>
<evidence type="ECO:0000313" key="1">
    <source>
        <dbReference type="EMBL" id="AEW20167.1"/>
    </source>
</evidence>
<proteinExistence type="predicted"/>
<dbReference type="EMBL" id="CP003191">
    <property type="protein sequence ID" value="AEW20167.1"/>
    <property type="molecule type" value="Genomic_DNA"/>
</dbReference>